<accession>A0A667WWW9</accession>
<name>A0A667WWW9_9TELE</name>
<dbReference type="PANTHER" id="PTHR34488:SF1">
    <property type="entry name" value="SI:CH211-245H14.1-RELATED"/>
    <property type="match status" value="1"/>
</dbReference>
<evidence type="ECO:0000313" key="1">
    <source>
        <dbReference type="Ensembl" id="ENSMMDP00005010120.1"/>
    </source>
</evidence>
<protein>
    <submittedName>
        <fullName evidence="1">Uncharacterized protein</fullName>
    </submittedName>
</protein>
<keyword evidence="2" id="KW-1185">Reference proteome</keyword>
<dbReference type="Proteomes" id="UP000472263">
    <property type="component" value="Chromosome 8"/>
</dbReference>
<dbReference type="InParanoid" id="A0A667WWW9"/>
<dbReference type="GeneTree" id="ENSGT00940000164220"/>
<sequence>MNKFHPITVGKTLGAEIAFIEKLKATGQIEMTSPELCDYFLVFCPIESRVGTDISGAICVLLVLAGGKQVILVVMHHTMRPDDFAGDSRRHVTRPDIVLTVDCLFFEGRFLDCDRNKFAFRDIKKKIGGPCPQVPTKFRHPASNRDNLRQTRTCGHSRLAFSSSCLGSALNQALCCCHTLSLPLSVPV</sequence>
<proteinExistence type="predicted"/>
<evidence type="ECO:0000313" key="2">
    <source>
        <dbReference type="Proteomes" id="UP000472263"/>
    </source>
</evidence>
<reference evidence="1" key="1">
    <citation type="submission" date="2019-06" db="EMBL/GenBank/DDBJ databases">
        <authorList>
            <consortium name="Wellcome Sanger Institute Data Sharing"/>
        </authorList>
    </citation>
    <scope>NUCLEOTIDE SEQUENCE [LARGE SCALE GENOMIC DNA]</scope>
</reference>
<dbReference type="PANTHER" id="PTHR34488">
    <property type="entry name" value="SI:CH211-245H14.1-RELATED"/>
    <property type="match status" value="1"/>
</dbReference>
<dbReference type="FunCoup" id="A0A667WWW9">
    <property type="interactions" value="2"/>
</dbReference>
<dbReference type="Ensembl" id="ENSMMDT00005010430.1">
    <property type="protein sequence ID" value="ENSMMDP00005010120.1"/>
    <property type="gene ID" value="ENSMMDG00005005508.1"/>
</dbReference>
<reference evidence="1" key="3">
    <citation type="submission" date="2025-09" db="UniProtKB">
        <authorList>
            <consortium name="Ensembl"/>
        </authorList>
    </citation>
    <scope>IDENTIFICATION</scope>
</reference>
<organism evidence="1 2">
    <name type="scientific">Myripristis murdjan</name>
    <name type="common">pinecone soldierfish</name>
    <dbReference type="NCBI Taxonomy" id="586833"/>
    <lineage>
        <taxon>Eukaryota</taxon>
        <taxon>Metazoa</taxon>
        <taxon>Chordata</taxon>
        <taxon>Craniata</taxon>
        <taxon>Vertebrata</taxon>
        <taxon>Euteleostomi</taxon>
        <taxon>Actinopterygii</taxon>
        <taxon>Neopterygii</taxon>
        <taxon>Teleostei</taxon>
        <taxon>Neoteleostei</taxon>
        <taxon>Acanthomorphata</taxon>
        <taxon>Holocentriformes</taxon>
        <taxon>Holocentridae</taxon>
        <taxon>Myripristis</taxon>
    </lineage>
</organism>
<dbReference type="AlphaFoldDB" id="A0A667WWW9"/>
<reference evidence="1" key="2">
    <citation type="submission" date="2025-08" db="UniProtKB">
        <authorList>
            <consortium name="Ensembl"/>
        </authorList>
    </citation>
    <scope>IDENTIFICATION</scope>
</reference>